<dbReference type="InterPro" id="IPR000835">
    <property type="entry name" value="HTH_MarR-typ"/>
</dbReference>
<dbReference type="InterPro" id="IPR039422">
    <property type="entry name" value="MarR/SlyA-like"/>
</dbReference>
<dbReference type="EMBL" id="BKCM01000005">
    <property type="protein sequence ID" value="GER00541.1"/>
    <property type="molecule type" value="Genomic_DNA"/>
</dbReference>
<dbReference type="GO" id="GO:0006950">
    <property type="term" value="P:response to stress"/>
    <property type="evidence" value="ECO:0007669"/>
    <property type="project" value="TreeGrafter"/>
</dbReference>
<protein>
    <submittedName>
        <fullName evidence="6">MarR family transcriptional regulator</fullName>
    </submittedName>
</protein>
<keyword evidence="3" id="KW-0804">Transcription</keyword>
<dbReference type="Proteomes" id="UP000322084">
    <property type="component" value="Unassembled WGS sequence"/>
</dbReference>
<proteinExistence type="predicted"/>
<dbReference type="InterPro" id="IPR036388">
    <property type="entry name" value="WH-like_DNA-bd_sf"/>
</dbReference>
<dbReference type="Proteomes" id="UP000325187">
    <property type="component" value="Unassembled WGS sequence"/>
</dbReference>
<evidence type="ECO:0000259" key="4">
    <source>
        <dbReference type="PROSITE" id="PS50995"/>
    </source>
</evidence>
<name>A0A5A7MWT6_9PROT</name>
<organism evidence="6 8">
    <name type="scientific">Iodidimonas gelatinilytica</name>
    <dbReference type="NCBI Taxonomy" id="1236966"/>
    <lineage>
        <taxon>Bacteria</taxon>
        <taxon>Pseudomonadati</taxon>
        <taxon>Pseudomonadota</taxon>
        <taxon>Alphaproteobacteria</taxon>
        <taxon>Iodidimonadales</taxon>
        <taxon>Iodidimonadaceae</taxon>
        <taxon>Iodidimonas</taxon>
    </lineage>
</organism>
<dbReference type="PANTHER" id="PTHR33164">
    <property type="entry name" value="TRANSCRIPTIONAL REGULATOR, MARR FAMILY"/>
    <property type="match status" value="1"/>
</dbReference>
<dbReference type="PRINTS" id="PR00598">
    <property type="entry name" value="HTHMARR"/>
</dbReference>
<keyword evidence="2" id="KW-0238">DNA-binding</keyword>
<dbReference type="PROSITE" id="PS01117">
    <property type="entry name" value="HTH_MARR_1"/>
    <property type="match status" value="1"/>
</dbReference>
<evidence type="ECO:0000313" key="6">
    <source>
        <dbReference type="EMBL" id="GER00541.1"/>
    </source>
</evidence>
<dbReference type="AlphaFoldDB" id="A0A5A7MWT6"/>
<dbReference type="PANTHER" id="PTHR33164:SF43">
    <property type="entry name" value="HTH-TYPE TRANSCRIPTIONAL REPRESSOR YETL"/>
    <property type="match status" value="1"/>
</dbReference>
<keyword evidence="8" id="KW-1185">Reference proteome</keyword>
<dbReference type="InterPro" id="IPR023187">
    <property type="entry name" value="Tscrpt_reg_MarR-type_CS"/>
</dbReference>
<dbReference type="SUPFAM" id="SSF46785">
    <property type="entry name" value="Winged helix' DNA-binding domain"/>
    <property type="match status" value="1"/>
</dbReference>
<feature type="domain" description="HTH marR-type" evidence="4">
    <location>
        <begin position="19"/>
        <end position="155"/>
    </location>
</feature>
<gene>
    <name evidence="5" type="ORF">JCM17844_19410</name>
    <name evidence="6" type="ORF">JCM17845_11640</name>
</gene>
<dbReference type="Gene3D" id="1.10.10.10">
    <property type="entry name" value="Winged helix-like DNA-binding domain superfamily/Winged helix DNA-binding domain"/>
    <property type="match status" value="1"/>
</dbReference>
<dbReference type="InterPro" id="IPR036390">
    <property type="entry name" value="WH_DNA-bd_sf"/>
</dbReference>
<evidence type="ECO:0000256" key="2">
    <source>
        <dbReference type="ARBA" id="ARBA00023125"/>
    </source>
</evidence>
<dbReference type="GO" id="GO:0003677">
    <property type="term" value="F:DNA binding"/>
    <property type="evidence" value="ECO:0007669"/>
    <property type="project" value="UniProtKB-KW"/>
</dbReference>
<dbReference type="Pfam" id="PF12802">
    <property type="entry name" value="MarR_2"/>
    <property type="match status" value="1"/>
</dbReference>
<keyword evidence="1" id="KW-0805">Transcription regulation</keyword>
<reference evidence="7 8" key="1">
    <citation type="submission" date="2019-09" db="EMBL/GenBank/DDBJ databases">
        <title>NBRP : Genome information of microbial organism related human and environment.</title>
        <authorList>
            <person name="Hattori M."/>
            <person name="Oshima K."/>
            <person name="Inaba H."/>
            <person name="Suda W."/>
            <person name="Sakamoto M."/>
            <person name="Iino T."/>
            <person name="Kitahara M."/>
            <person name="Oshida Y."/>
            <person name="Iida T."/>
            <person name="Kudo T."/>
            <person name="Itoh T."/>
            <person name="Ohkuma M."/>
        </authorList>
    </citation>
    <scope>NUCLEOTIDE SEQUENCE [LARGE SCALE GENOMIC DNA]</scope>
    <source>
        <strain evidence="5 7">Hi-2</strain>
        <strain evidence="6 8">Mie-1</strain>
    </source>
</reference>
<comment type="caution">
    <text evidence="6">The sequence shown here is derived from an EMBL/GenBank/DDBJ whole genome shotgun (WGS) entry which is preliminary data.</text>
</comment>
<evidence type="ECO:0000313" key="5">
    <source>
        <dbReference type="EMBL" id="GEQ98304.1"/>
    </source>
</evidence>
<dbReference type="SMART" id="SM00347">
    <property type="entry name" value="HTH_MARR"/>
    <property type="match status" value="1"/>
</dbReference>
<accession>A0A5A7MRQ9</accession>
<dbReference type="RefSeq" id="WP_150000624.1">
    <property type="nucleotide sequence ID" value="NZ_BKCL01000005.1"/>
</dbReference>
<evidence type="ECO:0000256" key="3">
    <source>
        <dbReference type="ARBA" id="ARBA00023163"/>
    </source>
</evidence>
<sequence length="167" mass="19161">MTHQPKTFPEKLGGAPHSKQSLRLWLRMLSCTILIENTIRNRLAEQFSTTLPRFDVLSALERHPDGLTMGELSRFLMVSNGNVTGLVSRLEADGFVVRSRAPKDRRTHYVKLTDKGMEQFKAMAHVHENWIDEMFASISVEEENRLMDDLRQVQNSVIRSNPEKNPS</sequence>
<evidence type="ECO:0000256" key="1">
    <source>
        <dbReference type="ARBA" id="ARBA00023015"/>
    </source>
</evidence>
<dbReference type="GO" id="GO:0003700">
    <property type="term" value="F:DNA-binding transcription factor activity"/>
    <property type="evidence" value="ECO:0007669"/>
    <property type="project" value="InterPro"/>
</dbReference>
<dbReference type="EMBL" id="BKCL01000005">
    <property type="protein sequence ID" value="GEQ98304.1"/>
    <property type="molecule type" value="Genomic_DNA"/>
</dbReference>
<evidence type="ECO:0000313" key="7">
    <source>
        <dbReference type="Proteomes" id="UP000322084"/>
    </source>
</evidence>
<dbReference type="PROSITE" id="PS50995">
    <property type="entry name" value="HTH_MARR_2"/>
    <property type="match status" value="1"/>
</dbReference>
<accession>A0A5A7MWT6</accession>
<evidence type="ECO:0000313" key="8">
    <source>
        <dbReference type="Proteomes" id="UP000325187"/>
    </source>
</evidence>